<name>A0A6A7KCN7_9FIRM</name>
<dbReference type="GO" id="GO:0015418">
    <property type="term" value="F:ABC-type quaternary ammonium compound transporting activity"/>
    <property type="evidence" value="ECO:0007669"/>
    <property type="project" value="UniProtKB-EC"/>
</dbReference>
<keyword evidence="8" id="KW-1185">Reference proteome</keyword>
<evidence type="ECO:0000313" key="8">
    <source>
        <dbReference type="Proteomes" id="UP000440004"/>
    </source>
</evidence>
<dbReference type="Pfam" id="PF00005">
    <property type="entry name" value="ABC_tran"/>
    <property type="match status" value="1"/>
</dbReference>
<sequence>MGFIEFNHVVKSYSGDVKVIDDITLSIERGEFVTIVGPSGCGKTTLLKMVNKLIPISQGNIYIDGKDVIDWETISLRRSIGYVIQHIGLLPHLNIEDNINYVPSISKRKSGIDKNRAKELIELVGLSDDYLSRYPRQLSGGQMQRIGVARALTADPEIILMDEPFGAVDEIARTQLQHEIKEIHKKLKKTILFVTHDIQEALKLGTKIVLLKNGKIEQIGTQEELVFKPKSEYVKAFFGLKGFQASLNENVMHNVYNRILLKQETLDGIYRKLE</sequence>
<dbReference type="PROSITE" id="PS50893">
    <property type="entry name" value="ABC_TRANSPORTER_2"/>
    <property type="match status" value="1"/>
</dbReference>
<reference evidence="7 8" key="1">
    <citation type="submission" date="2019-10" db="EMBL/GenBank/DDBJ databases">
        <title>Alkalibaculum tamaniensis sp.nov., a new alkaliphilic acetogen, isolated on methoxylated aromatics from a mud volcano.</title>
        <authorList>
            <person name="Khomyakova M.A."/>
            <person name="Merkel A.Y."/>
            <person name="Bonch-Osmolovskaya E.A."/>
            <person name="Slobodkin A.I."/>
        </authorList>
    </citation>
    <scope>NUCLEOTIDE SEQUENCE [LARGE SCALE GENOMIC DNA]</scope>
    <source>
        <strain evidence="7 8">M08DMB</strain>
    </source>
</reference>
<evidence type="ECO:0000313" key="7">
    <source>
        <dbReference type="EMBL" id="MPW27166.1"/>
    </source>
</evidence>
<comment type="similarity">
    <text evidence="1">Belongs to the ABC transporter superfamily.</text>
</comment>
<feature type="domain" description="ABC transporter" evidence="6">
    <location>
        <begin position="4"/>
        <end position="238"/>
    </location>
</feature>
<accession>A0A6A7KCN7</accession>
<proteinExistence type="inferred from homology"/>
<dbReference type="Gene3D" id="3.40.50.300">
    <property type="entry name" value="P-loop containing nucleotide triphosphate hydrolases"/>
    <property type="match status" value="1"/>
</dbReference>
<evidence type="ECO:0000256" key="3">
    <source>
        <dbReference type="ARBA" id="ARBA00022741"/>
    </source>
</evidence>
<keyword evidence="4 7" id="KW-0067">ATP-binding</keyword>
<dbReference type="AlphaFoldDB" id="A0A6A7KCN7"/>
<dbReference type="InterPro" id="IPR027417">
    <property type="entry name" value="P-loop_NTPase"/>
</dbReference>
<dbReference type="SUPFAM" id="SSF52540">
    <property type="entry name" value="P-loop containing nucleoside triphosphate hydrolases"/>
    <property type="match status" value="1"/>
</dbReference>
<keyword evidence="3" id="KW-0547">Nucleotide-binding</keyword>
<dbReference type="Proteomes" id="UP000440004">
    <property type="component" value="Unassembled WGS sequence"/>
</dbReference>
<gene>
    <name evidence="7" type="ORF">GC105_15415</name>
</gene>
<evidence type="ECO:0000256" key="1">
    <source>
        <dbReference type="ARBA" id="ARBA00005417"/>
    </source>
</evidence>
<dbReference type="PANTHER" id="PTHR43117:SF4">
    <property type="entry name" value="OSMOPROTECTANT IMPORT ATP-BINDING PROTEIN OSMV"/>
    <property type="match status" value="1"/>
</dbReference>
<evidence type="ECO:0000256" key="5">
    <source>
        <dbReference type="ARBA" id="ARBA00066388"/>
    </source>
</evidence>
<keyword evidence="2" id="KW-0813">Transport</keyword>
<dbReference type="SMART" id="SM00382">
    <property type="entry name" value="AAA"/>
    <property type="match status" value="1"/>
</dbReference>
<evidence type="ECO:0000256" key="2">
    <source>
        <dbReference type="ARBA" id="ARBA00022448"/>
    </source>
</evidence>
<dbReference type="FunFam" id="3.40.50.300:FF:000425">
    <property type="entry name" value="Probable ABC transporter, ATP-binding subunit"/>
    <property type="match status" value="1"/>
</dbReference>
<evidence type="ECO:0000256" key="4">
    <source>
        <dbReference type="ARBA" id="ARBA00022840"/>
    </source>
</evidence>
<dbReference type="GO" id="GO:0005524">
    <property type="term" value="F:ATP binding"/>
    <property type="evidence" value="ECO:0007669"/>
    <property type="project" value="UniProtKB-KW"/>
</dbReference>
<dbReference type="EMBL" id="WHNX01000044">
    <property type="protein sequence ID" value="MPW27166.1"/>
    <property type="molecule type" value="Genomic_DNA"/>
</dbReference>
<dbReference type="PANTHER" id="PTHR43117">
    <property type="entry name" value="OSMOPROTECTANT IMPORT ATP-BINDING PROTEIN OSMV"/>
    <property type="match status" value="1"/>
</dbReference>
<dbReference type="InterPro" id="IPR003593">
    <property type="entry name" value="AAA+_ATPase"/>
</dbReference>
<dbReference type="EC" id="7.6.2.9" evidence="5"/>
<dbReference type="InterPro" id="IPR017871">
    <property type="entry name" value="ABC_transporter-like_CS"/>
</dbReference>
<organism evidence="7 8">
    <name type="scientific">Alkalibaculum sporogenes</name>
    <dbReference type="NCBI Taxonomy" id="2655001"/>
    <lineage>
        <taxon>Bacteria</taxon>
        <taxon>Bacillati</taxon>
        <taxon>Bacillota</taxon>
        <taxon>Clostridia</taxon>
        <taxon>Eubacteriales</taxon>
        <taxon>Eubacteriaceae</taxon>
        <taxon>Alkalibaculum</taxon>
    </lineage>
</organism>
<evidence type="ECO:0000259" key="6">
    <source>
        <dbReference type="PROSITE" id="PS50893"/>
    </source>
</evidence>
<dbReference type="PROSITE" id="PS00211">
    <property type="entry name" value="ABC_TRANSPORTER_1"/>
    <property type="match status" value="1"/>
</dbReference>
<dbReference type="InterPro" id="IPR003439">
    <property type="entry name" value="ABC_transporter-like_ATP-bd"/>
</dbReference>
<comment type="caution">
    <text evidence="7">The sequence shown here is derived from an EMBL/GenBank/DDBJ whole genome shotgun (WGS) entry which is preliminary data.</text>
</comment>
<protein>
    <recommendedName>
        <fullName evidence="5">ABC-type quaternary amine transporter</fullName>
        <ecNumber evidence="5">7.6.2.9</ecNumber>
    </recommendedName>
</protein>
<dbReference type="GO" id="GO:0016887">
    <property type="term" value="F:ATP hydrolysis activity"/>
    <property type="evidence" value="ECO:0007669"/>
    <property type="project" value="InterPro"/>
</dbReference>
<dbReference type="RefSeq" id="WP_152806621.1">
    <property type="nucleotide sequence ID" value="NZ_WHNX01000044.1"/>
</dbReference>